<evidence type="ECO:0000313" key="2">
    <source>
        <dbReference type="Proteomes" id="UP001281410"/>
    </source>
</evidence>
<dbReference type="Proteomes" id="UP001281410">
    <property type="component" value="Unassembled WGS sequence"/>
</dbReference>
<organism evidence="1 2">
    <name type="scientific">Dipteronia sinensis</name>
    <dbReference type="NCBI Taxonomy" id="43782"/>
    <lineage>
        <taxon>Eukaryota</taxon>
        <taxon>Viridiplantae</taxon>
        <taxon>Streptophyta</taxon>
        <taxon>Embryophyta</taxon>
        <taxon>Tracheophyta</taxon>
        <taxon>Spermatophyta</taxon>
        <taxon>Magnoliopsida</taxon>
        <taxon>eudicotyledons</taxon>
        <taxon>Gunneridae</taxon>
        <taxon>Pentapetalae</taxon>
        <taxon>rosids</taxon>
        <taxon>malvids</taxon>
        <taxon>Sapindales</taxon>
        <taxon>Sapindaceae</taxon>
        <taxon>Hippocastanoideae</taxon>
        <taxon>Acereae</taxon>
        <taxon>Dipteronia</taxon>
    </lineage>
</organism>
<gene>
    <name evidence="1" type="ORF">Dsin_032527</name>
</gene>
<accession>A0AAD9Z459</accession>
<reference evidence="1" key="1">
    <citation type="journal article" date="2023" name="Plant J.">
        <title>Genome sequences and population genomics provide insights into the demographic history, inbreeding, and mutation load of two 'living fossil' tree species of Dipteronia.</title>
        <authorList>
            <person name="Feng Y."/>
            <person name="Comes H.P."/>
            <person name="Chen J."/>
            <person name="Zhu S."/>
            <person name="Lu R."/>
            <person name="Zhang X."/>
            <person name="Li P."/>
            <person name="Qiu J."/>
            <person name="Olsen K.M."/>
            <person name="Qiu Y."/>
        </authorList>
    </citation>
    <scope>NUCLEOTIDE SEQUENCE</scope>
    <source>
        <strain evidence="1">NBL</strain>
    </source>
</reference>
<dbReference type="AlphaFoldDB" id="A0AAD9Z459"/>
<evidence type="ECO:0000313" key="1">
    <source>
        <dbReference type="EMBL" id="KAK3170496.1"/>
    </source>
</evidence>
<keyword evidence="2" id="KW-1185">Reference proteome</keyword>
<dbReference type="PANTHER" id="PTHR33116">
    <property type="entry name" value="REVERSE TRANSCRIPTASE ZINC-BINDING DOMAIN-CONTAINING PROTEIN-RELATED-RELATED"/>
    <property type="match status" value="1"/>
</dbReference>
<proteinExistence type="predicted"/>
<dbReference type="EMBL" id="JANJYJ010000867">
    <property type="protein sequence ID" value="KAK3170496.1"/>
    <property type="molecule type" value="Genomic_DNA"/>
</dbReference>
<name>A0AAD9Z459_9ROSI</name>
<comment type="caution">
    <text evidence="1">The sequence shown here is derived from an EMBL/GenBank/DDBJ whole genome shotgun (WGS) entry which is preliminary data.</text>
</comment>
<feature type="non-terminal residue" evidence="1">
    <location>
        <position position="1"/>
    </location>
</feature>
<sequence length="109" mass="12400">SGEKVVVEEDWAASLRCRKSNFPITDLGLPLGSRPSSKAFWDSVLLRIQKRLASWKKKFLSERGRLILIKSVLASIPTYYLSIFKVPVSVAQDIEKLQTIFFWGDGIEK</sequence>
<evidence type="ECO:0008006" key="3">
    <source>
        <dbReference type="Google" id="ProtNLM"/>
    </source>
</evidence>
<protein>
    <recommendedName>
        <fullName evidence="3">Reverse transcriptase</fullName>
    </recommendedName>
</protein>
<dbReference type="PANTHER" id="PTHR33116:SF78">
    <property type="entry name" value="OS12G0587133 PROTEIN"/>
    <property type="match status" value="1"/>
</dbReference>